<evidence type="ECO:0000313" key="3">
    <source>
        <dbReference type="Proteomes" id="UP000565579"/>
    </source>
</evidence>
<accession>A0A7X0U6Q6</accession>
<evidence type="ECO:0000256" key="1">
    <source>
        <dbReference type="SAM" id="Phobius"/>
    </source>
</evidence>
<feature type="transmembrane region" description="Helical" evidence="1">
    <location>
        <begin position="12"/>
        <end position="34"/>
    </location>
</feature>
<dbReference type="RefSeq" id="WP_185112837.1">
    <property type="nucleotide sequence ID" value="NZ_BAAAXY010000038.1"/>
</dbReference>
<evidence type="ECO:0000313" key="2">
    <source>
        <dbReference type="EMBL" id="MBB6557251.1"/>
    </source>
</evidence>
<comment type="caution">
    <text evidence="2">The sequence shown here is derived from an EMBL/GenBank/DDBJ whole genome shotgun (WGS) entry which is preliminary data.</text>
</comment>
<reference evidence="2 3" key="1">
    <citation type="submission" date="2020-08" db="EMBL/GenBank/DDBJ databases">
        <title>Sequencing the genomes of 1000 actinobacteria strains.</title>
        <authorList>
            <person name="Klenk H.-P."/>
        </authorList>
    </citation>
    <scope>NUCLEOTIDE SEQUENCE [LARGE SCALE GENOMIC DNA]</scope>
    <source>
        <strain evidence="2 3">DSM 43768</strain>
    </source>
</reference>
<name>A0A7X0U6Q6_9ACTN</name>
<organism evidence="2 3">
    <name type="scientific">Nonomuraea rubra</name>
    <dbReference type="NCBI Taxonomy" id="46180"/>
    <lineage>
        <taxon>Bacteria</taxon>
        <taxon>Bacillati</taxon>
        <taxon>Actinomycetota</taxon>
        <taxon>Actinomycetes</taxon>
        <taxon>Streptosporangiales</taxon>
        <taxon>Streptosporangiaceae</taxon>
        <taxon>Nonomuraea</taxon>
    </lineage>
</organism>
<keyword evidence="3" id="KW-1185">Reference proteome</keyword>
<dbReference type="EMBL" id="JACHMI010000002">
    <property type="protein sequence ID" value="MBB6557251.1"/>
    <property type="molecule type" value="Genomic_DNA"/>
</dbReference>
<dbReference type="Proteomes" id="UP000565579">
    <property type="component" value="Unassembled WGS sequence"/>
</dbReference>
<protein>
    <submittedName>
        <fullName evidence="2">Uncharacterized protein</fullName>
    </submittedName>
</protein>
<keyword evidence="1" id="KW-0472">Membrane</keyword>
<dbReference type="AlphaFoldDB" id="A0A7X0U6Q6"/>
<gene>
    <name evidence="2" type="ORF">HD593_012141</name>
</gene>
<feature type="transmembrane region" description="Helical" evidence="1">
    <location>
        <begin position="40"/>
        <end position="59"/>
    </location>
</feature>
<proteinExistence type="predicted"/>
<keyword evidence="1" id="KW-0812">Transmembrane</keyword>
<sequence length="127" mass="13912">MKTRFEVAVKKIEPYQTYFVLGVAIAFFGGLIIFGGVWALVIAVVCMFVGILLGLIVGAEMMRRDIDVEMTALRAQYEAASELAYKLNLELTEQVQRAESAERDLLATAAEKTALRAQLEGRAGNPA</sequence>
<keyword evidence="1" id="KW-1133">Transmembrane helix</keyword>